<feature type="non-terminal residue" evidence="5">
    <location>
        <position position="1"/>
    </location>
</feature>
<feature type="domain" description="Ig-like" evidence="3">
    <location>
        <begin position="181"/>
        <end position="290"/>
    </location>
</feature>
<reference evidence="5" key="1">
    <citation type="submission" date="2025-08" db="UniProtKB">
        <authorList>
            <consortium name="RefSeq"/>
        </authorList>
    </citation>
    <scope>IDENTIFICATION</scope>
    <source>
        <tissue evidence="5">Muscle</tissue>
    </source>
</reference>
<dbReference type="Pfam" id="PF13927">
    <property type="entry name" value="Ig_3"/>
    <property type="match status" value="1"/>
</dbReference>
<protein>
    <submittedName>
        <fullName evidence="5">Hemicentin-1-like</fullName>
    </submittedName>
</protein>
<dbReference type="PROSITE" id="PS50835">
    <property type="entry name" value="IG_LIKE"/>
    <property type="match status" value="5"/>
</dbReference>
<feature type="transmembrane region" description="Helical" evidence="2">
    <location>
        <begin position="478"/>
        <end position="501"/>
    </location>
</feature>
<organism evidence="4 5">
    <name type="scientific">Limulus polyphemus</name>
    <name type="common">Atlantic horseshoe crab</name>
    <dbReference type="NCBI Taxonomy" id="6850"/>
    <lineage>
        <taxon>Eukaryota</taxon>
        <taxon>Metazoa</taxon>
        <taxon>Ecdysozoa</taxon>
        <taxon>Arthropoda</taxon>
        <taxon>Chelicerata</taxon>
        <taxon>Merostomata</taxon>
        <taxon>Xiphosura</taxon>
        <taxon>Limulidae</taxon>
        <taxon>Limulus</taxon>
    </lineage>
</organism>
<dbReference type="InterPro" id="IPR013783">
    <property type="entry name" value="Ig-like_fold"/>
</dbReference>
<sequence>APVVKTTVFPGSINEGHQGSVSLTCETVDGNPQSVLRTRWYKNNELLKEVEGKEIVWKNVNRNVTANYSCEGENIAGWSGRSEPTELVVNYLPGPATVIKQSPPVLKGNPTTLECRLEEMGRPSATAFHWEHFNQILPVTTHKLTFELINLRDRGNYTCSAVNAAGIGPRGEIYLSVQAPPAVIEELPEMYGAPSDATTVSMSCRIECDPLCEIEWRKNEDKIADSSLYIIRSSVLPEDTQAGYFTSVVSTLQWNLTAWTLDRDLDNANYTCVSSGTAAGPGVNTSTEFRVEYPPENITLSVEEQDVLEGNIPEKVHCSANSWPPSEYTWKFSNIIIGSSSQLFLNYSISRQRAGIYECLASNRHGEAVGKTFINVLYKPDCIVYQDKNKDGDTSLVCEARANPSEVNFTWIKNNETFEDYSVVEGTKSILDLRTSLAEHYGKYYCVVNNSIGESVPCTLELKFLVAGWVPDFWDENLLITAAVVVAVVIVFGIIVIIIILMMRRRRRRTHGSGSSKKSKSGGDILYQNSEKKENGNGSPLAEPESKPIYENRKFYLKGPKGNPSLPTNNEGLVFADMSLPNRRTNPVFRKNIPTNYTTLTFAQEGDDVDE</sequence>
<dbReference type="SMART" id="SM00408">
    <property type="entry name" value="IGc2"/>
    <property type="match status" value="5"/>
</dbReference>
<dbReference type="InterPro" id="IPR036179">
    <property type="entry name" value="Ig-like_dom_sf"/>
</dbReference>
<name>A0ABM1C0K7_LIMPO</name>
<proteinExistence type="predicted"/>
<keyword evidence="4" id="KW-1185">Reference proteome</keyword>
<dbReference type="Proteomes" id="UP000694941">
    <property type="component" value="Unplaced"/>
</dbReference>
<evidence type="ECO:0000259" key="3">
    <source>
        <dbReference type="PROSITE" id="PS50835"/>
    </source>
</evidence>
<dbReference type="PANTHER" id="PTHR46013">
    <property type="entry name" value="VASCULAR CELL ADHESION MOLECULE 1"/>
    <property type="match status" value="1"/>
</dbReference>
<feature type="non-terminal residue" evidence="5">
    <location>
        <position position="611"/>
    </location>
</feature>
<gene>
    <name evidence="5" type="primary">LOC106476018</name>
</gene>
<dbReference type="InterPro" id="IPR003599">
    <property type="entry name" value="Ig_sub"/>
</dbReference>
<dbReference type="Pfam" id="PF13895">
    <property type="entry name" value="Ig_2"/>
    <property type="match status" value="1"/>
</dbReference>
<feature type="domain" description="Ig-like" evidence="3">
    <location>
        <begin position="295"/>
        <end position="375"/>
    </location>
</feature>
<evidence type="ECO:0000256" key="2">
    <source>
        <dbReference type="SAM" id="Phobius"/>
    </source>
</evidence>
<dbReference type="RefSeq" id="XP_013792144.1">
    <property type="nucleotide sequence ID" value="XM_013936690.1"/>
</dbReference>
<evidence type="ECO:0000313" key="5">
    <source>
        <dbReference type="RefSeq" id="XP_013792144.1"/>
    </source>
</evidence>
<dbReference type="SUPFAM" id="SSF48726">
    <property type="entry name" value="Immunoglobulin"/>
    <property type="match status" value="5"/>
</dbReference>
<keyword evidence="2" id="KW-0812">Transmembrane</keyword>
<accession>A0ABM1C0K7</accession>
<feature type="domain" description="Ig-like" evidence="3">
    <location>
        <begin position="380"/>
        <end position="457"/>
    </location>
</feature>
<feature type="domain" description="Ig-like" evidence="3">
    <location>
        <begin position="2"/>
        <end position="88"/>
    </location>
</feature>
<dbReference type="Gene3D" id="2.60.40.10">
    <property type="entry name" value="Immunoglobulins"/>
    <property type="match status" value="5"/>
</dbReference>
<feature type="domain" description="Ig-like" evidence="3">
    <location>
        <begin position="93"/>
        <end position="176"/>
    </location>
</feature>
<feature type="region of interest" description="Disordered" evidence="1">
    <location>
        <begin position="510"/>
        <end position="546"/>
    </location>
</feature>
<dbReference type="InterPro" id="IPR007110">
    <property type="entry name" value="Ig-like_dom"/>
</dbReference>
<keyword evidence="2" id="KW-1133">Transmembrane helix</keyword>
<dbReference type="PANTHER" id="PTHR46013:SF7">
    <property type="entry name" value="IG-LIKE DOMAIN-CONTAINING PROTEIN"/>
    <property type="match status" value="1"/>
</dbReference>
<evidence type="ECO:0000313" key="4">
    <source>
        <dbReference type="Proteomes" id="UP000694941"/>
    </source>
</evidence>
<dbReference type="SMART" id="SM00409">
    <property type="entry name" value="IG"/>
    <property type="match status" value="4"/>
</dbReference>
<evidence type="ECO:0000256" key="1">
    <source>
        <dbReference type="SAM" id="MobiDB-lite"/>
    </source>
</evidence>
<dbReference type="InterPro" id="IPR003598">
    <property type="entry name" value="Ig_sub2"/>
</dbReference>
<keyword evidence="2" id="KW-0472">Membrane</keyword>
<dbReference type="GeneID" id="106476018"/>